<dbReference type="Pfam" id="PF08284">
    <property type="entry name" value="RVP_2"/>
    <property type="match status" value="1"/>
</dbReference>
<comment type="caution">
    <text evidence="1">The sequence shown here is derived from an EMBL/GenBank/DDBJ whole genome shotgun (WGS) entry which is preliminary data.</text>
</comment>
<dbReference type="Proteomes" id="UP000325315">
    <property type="component" value="Unassembled WGS sequence"/>
</dbReference>
<accession>A0A5B6X1I0</accession>
<sequence length="90" mass="10156">MMKAKENVDLPDFITNSGSTYFYICTKFVEGLSLKVIYFEANVLMTNLLGQSTIVNRVIKSCLLVFGEHTFLADLLLLSFHEFDAILGLE</sequence>
<dbReference type="AlphaFoldDB" id="A0A5B6X1I0"/>
<dbReference type="EMBL" id="SMMG02000001">
    <property type="protein sequence ID" value="KAA3488061.1"/>
    <property type="molecule type" value="Genomic_DNA"/>
</dbReference>
<keyword evidence="2" id="KW-1185">Reference proteome</keyword>
<evidence type="ECO:0000313" key="1">
    <source>
        <dbReference type="EMBL" id="KAA3488061.1"/>
    </source>
</evidence>
<gene>
    <name evidence="1" type="ORF">EPI10_031842</name>
</gene>
<protein>
    <submittedName>
        <fullName evidence="1">Gag-pol polyprotein</fullName>
    </submittedName>
</protein>
<dbReference type="Gene3D" id="2.40.70.10">
    <property type="entry name" value="Acid Proteases"/>
    <property type="match status" value="1"/>
</dbReference>
<proteinExistence type="predicted"/>
<reference evidence="2" key="1">
    <citation type="journal article" date="2019" name="Plant Biotechnol. J.">
        <title>Genome sequencing of the Australian wild diploid species Gossypium australe highlights disease resistance and delayed gland morphogenesis.</title>
        <authorList>
            <person name="Cai Y."/>
            <person name="Cai X."/>
            <person name="Wang Q."/>
            <person name="Wang P."/>
            <person name="Zhang Y."/>
            <person name="Cai C."/>
            <person name="Xu Y."/>
            <person name="Wang K."/>
            <person name="Zhou Z."/>
            <person name="Wang C."/>
            <person name="Geng S."/>
            <person name="Li B."/>
            <person name="Dong Q."/>
            <person name="Hou Y."/>
            <person name="Wang H."/>
            <person name="Ai P."/>
            <person name="Liu Z."/>
            <person name="Yi F."/>
            <person name="Sun M."/>
            <person name="An G."/>
            <person name="Cheng J."/>
            <person name="Zhang Y."/>
            <person name="Shi Q."/>
            <person name="Xie Y."/>
            <person name="Shi X."/>
            <person name="Chang Y."/>
            <person name="Huang F."/>
            <person name="Chen Y."/>
            <person name="Hong S."/>
            <person name="Mi L."/>
            <person name="Sun Q."/>
            <person name="Zhang L."/>
            <person name="Zhou B."/>
            <person name="Peng R."/>
            <person name="Zhang X."/>
            <person name="Liu F."/>
        </authorList>
    </citation>
    <scope>NUCLEOTIDE SEQUENCE [LARGE SCALE GENOMIC DNA]</scope>
    <source>
        <strain evidence="2">cv. PA1801</strain>
    </source>
</reference>
<evidence type="ECO:0000313" key="2">
    <source>
        <dbReference type="Proteomes" id="UP000325315"/>
    </source>
</evidence>
<organism evidence="1 2">
    <name type="scientific">Gossypium australe</name>
    <dbReference type="NCBI Taxonomy" id="47621"/>
    <lineage>
        <taxon>Eukaryota</taxon>
        <taxon>Viridiplantae</taxon>
        <taxon>Streptophyta</taxon>
        <taxon>Embryophyta</taxon>
        <taxon>Tracheophyta</taxon>
        <taxon>Spermatophyta</taxon>
        <taxon>Magnoliopsida</taxon>
        <taxon>eudicotyledons</taxon>
        <taxon>Gunneridae</taxon>
        <taxon>Pentapetalae</taxon>
        <taxon>rosids</taxon>
        <taxon>malvids</taxon>
        <taxon>Malvales</taxon>
        <taxon>Malvaceae</taxon>
        <taxon>Malvoideae</taxon>
        <taxon>Gossypium</taxon>
    </lineage>
</organism>
<dbReference type="InterPro" id="IPR021109">
    <property type="entry name" value="Peptidase_aspartic_dom_sf"/>
</dbReference>
<name>A0A5B6X1I0_9ROSI</name>